<dbReference type="Proteomes" id="UP001597282">
    <property type="component" value="Unassembled WGS sequence"/>
</dbReference>
<feature type="compositionally biased region" description="Basic and acidic residues" evidence="1">
    <location>
        <begin position="8"/>
        <end position="33"/>
    </location>
</feature>
<evidence type="ECO:0000313" key="2">
    <source>
        <dbReference type="EMBL" id="MFD1426777.1"/>
    </source>
</evidence>
<sequence length="69" mass="8030">MFGLFNFNKEEPKEKEHDRKDVSSDERKLRETMNEVASELGVSTDETKQSSQNANELGEQVKKELKKRT</sequence>
<name>A0ABW4C7Q3_9BACL</name>
<reference evidence="3" key="1">
    <citation type="journal article" date="2019" name="Int. J. Syst. Evol. Microbiol.">
        <title>The Global Catalogue of Microorganisms (GCM) 10K type strain sequencing project: providing services to taxonomists for standard genome sequencing and annotation.</title>
        <authorList>
            <consortium name="The Broad Institute Genomics Platform"/>
            <consortium name="The Broad Institute Genome Sequencing Center for Infectious Disease"/>
            <person name="Wu L."/>
            <person name="Ma J."/>
        </authorList>
    </citation>
    <scope>NUCLEOTIDE SEQUENCE [LARGE SCALE GENOMIC DNA]</scope>
    <source>
        <strain evidence="3">S1</strain>
    </source>
</reference>
<gene>
    <name evidence="2" type="ORF">ACFQ4Y_07490</name>
</gene>
<keyword evidence="3" id="KW-1185">Reference proteome</keyword>
<dbReference type="RefSeq" id="WP_380164173.1">
    <property type="nucleotide sequence ID" value="NZ_JBHTNU010000005.1"/>
</dbReference>
<accession>A0ABW4C7Q3</accession>
<proteinExistence type="predicted"/>
<dbReference type="EMBL" id="JBHTNU010000005">
    <property type="protein sequence ID" value="MFD1426777.1"/>
    <property type="molecule type" value="Genomic_DNA"/>
</dbReference>
<protein>
    <submittedName>
        <fullName evidence="2">DUF948 domain-containing protein</fullName>
    </submittedName>
</protein>
<feature type="region of interest" description="Disordered" evidence="1">
    <location>
        <begin position="1"/>
        <end position="69"/>
    </location>
</feature>
<evidence type="ECO:0000256" key="1">
    <source>
        <dbReference type="SAM" id="MobiDB-lite"/>
    </source>
</evidence>
<organism evidence="2 3">
    <name type="scientific">Kroppenstedtia sanguinis</name>
    <dbReference type="NCBI Taxonomy" id="1380684"/>
    <lineage>
        <taxon>Bacteria</taxon>
        <taxon>Bacillati</taxon>
        <taxon>Bacillota</taxon>
        <taxon>Bacilli</taxon>
        <taxon>Bacillales</taxon>
        <taxon>Thermoactinomycetaceae</taxon>
        <taxon>Kroppenstedtia</taxon>
    </lineage>
</organism>
<evidence type="ECO:0000313" key="3">
    <source>
        <dbReference type="Proteomes" id="UP001597282"/>
    </source>
</evidence>
<comment type="caution">
    <text evidence="2">The sequence shown here is derived from an EMBL/GenBank/DDBJ whole genome shotgun (WGS) entry which is preliminary data.</text>
</comment>